<dbReference type="Gene3D" id="2.40.100.10">
    <property type="entry name" value="Cyclophilin-like"/>
    <property type="match status" value="1"/>
</dbReference>
<dbReference type="Gene3D" id="3.50.4.10">
    <property type="entry name" value="Hepatocyte Growth Factor"/>
    <property type="match status" value="1"/>
</dbReference>
<sequence>MIGVLSMMLMVVVHRKANCQDPLVTNISDLRGLLTTLQTWEAQHADHPAQAGLRRVATELETVLVAQSTSPPPPVAVPAAASSTAEAERASLRSLAVGGTQCFVAQNAEFWGEPVVWGPDHHTHDAAECCAACRAHQLAAARGGLDAGPNSTACNTWVFCGDKDRCGPHYRECWLKHQQPIPPPDVRAASSGSNGKSMWTSGVVYDNDAVWIQQYDGRSTLTLHFEMGDVVVKLLPDLAPASVRELRRMAALLALEGTGCDGCKLYRSEVNFLVQGVIRHPGAYVATPRRPNPPQKKMMERGLACWAGGMGGPDWFVNLIDQSGFGDDHLCWGKIDDMSLLDAIVKLPTKPKAKPNEMTFLAKELRFNMTLS</sequence>
<accession>A0A2K3D1B1</accession>
<dbReference type="PANTHER" id="PTHR46873">
    <property type="entry name" value="EXPRESSED PROTEIN"/>
    <property type="match status" value="1"/>
</dbReference>
<dbReference type="InterPro" id="IPR029000">
    <property type="entry name" value="Cyclophilin-like_dom_sf"/>
</dbReference>
<dbReference type="GO" id="GO:0003755">
    <property type="term" value="F:peptidyl-prolyl cis-trans isomerase activity"/>
    <property type="evidence" value="ECO:0007669"/>
    <property type="project" value="InterPro"/>
</dbReference>
<keyword evidence="1" id="KW-0732">Signal</keyword>
<reference evidence="3 4" key="1">
    <citation type="journal article" date="2007" name="Science">
        <title>The Chlamydomonas genome reveals the evolution of key animal and plant functions.</title>
        <authorList>
            <person name="Merchant S.S."/>
            <person name="Prochnik S.E."/>
            <person name="Vallon O."/>
            <person name="Harris E.H."/>
            <person name="Karpowicz S.J."/>
            <person name="Witman G.B."/>
            <person name="Terry A."/>
            <person name="Salamov A."/>
            <person name="Fritz-Laylin L.K."/>
            <person name="Marechal-Drouard L."/>
            <person name="Marshall W.F."/>
            <person name="Qu L.H."/>
            <person name="Nelson D.R."/>
            <person name="Sanderfoot A.A."/>
            <person name="Spalding M.H."/>
            <person name="Kapitonov V.V."/>
            <person name="Ren Q."/>
            <person name="Ferris P."/>
            <person name="Lindquist E."/>
            <person name="Shapiro H."/>
            <person name="Lucas S.M."/>
            <person name="Grimwood J."/>
            <person name="Schmutz J."/>
            <person name="Cardol P."/>
            <person name="Cerutti H."/>
            <person name="Chanfreau G."/>
            <person name="Chen C.L."/>
            <person name="Cognat V."/>
            <person name="Croft M.T."/>
            <person name="Dent R."/>
            <person name="Dutcher S."/>
            <person name="Fernandez E."/>
            <person name="Fukuzawa H."/>
            <person name="Gonzalez-Ballester D."/>
            <person name="Gonzalez-Halphen D."/>
            <person name="Hallmann A."/>
            <person name="Hanikenne M."/>
            <person name="Hippler M."/>
            <person name="Inwood W."/>
            <person name="Jabbari K."/>
            <person name="Kalanon M."/>
            <person name="Kuras R."/>
            <person name="Lefebvre P.A."/>
            <person name="Lemaire S.D."/>
            <person name="Lobanov A.V."/>
            <person name="Lohr M."/>
            <person name="Manuell A."/>
            <person name="Meier I."/>
            <person name="Mets L."/>
            <person name="Mittag M."/>
            <person name="Mittelmeier T."/>
            <person name="Moroney J.V."/>
            <person name="Moseley J."/>
            <person name="Napoli C."/>
            <person name="Nedelcu A.M."/>
            <person name="Niyogi K."/>
            <person name="Novoselov S.V."/>
            <person name="Paulsen I.T."/>
            <person name="Pazour G."/>
            <person name="Purton S."/>
            <person name="Ral J.P."/>
            <person name="Riano-Pachon D.M."/>
            <person name="Riekhof W."/>
            <person name="Rymarquis L."/>
            <person name="Schroda M."/>
            <person name="Stern D."/>
            <person name="Umen J."/>
            <person name="Willows R."/>
            <person name="Wilson N."/>
            <person name="Zimmer S.L."/>
            <person name="Allmer J."/>
            <person name="Balk J."/>
            <person name="Bisova K."/>
            <person name="Chen C.J."/>
            <person name="Elias M."/>
            <person name="Gendler K."/>
            <person name="Hauser C."/>
            <person name="Lamb M.R."/>
            <person name="Ledford H."/>
            <person name="Long J.C."/>
            <person name="Minagawa J."/>
            <person name="Page M.D."/>
            <person name="Pan J."/>
            <person name="Pootakham W."/>
            <person name="Roje S."/>
            <person name="Rose A."/>
            <person name="Stahlberg E."/>
            <person name="Terauchi A.M."/>
            <person name="Yang P."/>
            <person name="Ball S."/>
            <person name="Bowler C."/>
            <person name="Dieckmann C.L."/>
            <person name="Gladyshev V.N."/>
            <person name="Green P."/>
            <person name="Jorgensen R."/>
            <person name="Mayfield S."/>
            <person name="Mueller-Roeber B."/>
            <person name="Rajamani S."/>
            <person name="Sayre R.T."/>
            <person name="Brokstein P."/>
            <person name="Dubchak I."/>
            <person name="Goodstein D."/>
            <person name="Hornick L."/>
            <person name="Huang Y.W."/>
            <person name="Jhaveri J."/>
            <person name="Luo Y."/>
            <person name="Martinez D."/>
            <person name="Ngau W.C."/>
            <person name="Otillar B."/>
            <person name="Poliakov A."/>
            <person name="Porter A."/>
            <person name="Szajkowski L."/>
            <person name="Werner G."/>
            <person name="Zhou K."/>
            <person name="Grigoriev I.V."/>
            <person name="Rokhsar D.S."/>
            <person name="Grossman A.R."/>
        </authorList>
    </citation>
    <scope>NUCLEOTIDE SEQUENCE [LARGE SCALE GENOMIC DNA]</scope>
    <source>
        <strain evidence="4">CC-503</strain>
    </source>
</reference>
<dbReference type="STRING" id="3055.A0A2K3D1B1"/>
<dbReference type="OrthoDB" id="532384at2759"/>
<dbReference type="KEGG" id="cre:CHLRE_13g603950v5"/>
<dbReference type="PaxDb" id="3055-EDO98977"/>
<dbReference type="InParanoid" id="A0A2K3D1B1"/>
<gene>
    <name evidence="3" type="ORF">CHLRE_13g603950v5</name>
</gene>
<dbReference type="Pfam" id="PF00160">
    <property type="entry name" value="Pro_isomerase"/>
    <property type="match status" value="1"/>
</dbReference>
<dbReference type="AlphaFoldDB" id="A0A2K3D1B1"/>
<evidence type="ECO:0000313" key="3">
    <source>
        <dbReference type="EMBL" id="PNW74325.1"/>
    </source>
</evidence>
<dbReference type="GeneID" id="5724673"/>
<dbReference type="InterPro" id="IPR002130">
    <property type="entry name" value="Cyclophilin-type_PPIase_dom"/>
</dbReference>
<dbReference type="ExpressionAtlas" id="A0A2K3D1B1">
    <property type="expression patterns" value="baseline and differential"/>
</dbReference>
<proteinExistence type="predicted"/>
<protein>
    <recommendedName>
        <fullName evidence="2">PPIase cyclophilin-type domain-containing protein</fullName>
    </recommendedName>
</protein>
<dbReference type="RefSeq" id="XP_042917807.1">
    <property type="nucleotide sequence ID" value="XM_043069832.1"/>
</dbReference>
<keyword evidence="4" id="KW-1185">Reference proteome</keyword>
<organism evidence="3 4">
    <name type="scientific">Chlamydomonas reinhardtii</name>
    <name type="common">Chlamydomonas smithii</name>
    <dbReference type="NCBI Taxonomy" id="3055"/>
    <lineage>
        <taxon>Eukaryota</taxon>
        <taxon>Viridiplantae</taxon>
        <taxon>Chlorophyta</taxon>
        <taxon>core chlorophytes</taxon>
        <taxon>Chlorophyceae</taxon>
        <taxon>CS clade</taxon>
        <taxon>Chlamydomonadales</taxon>
        <taxon>Chlamydomonadaceae</taxon>
        <taxon>Chlamydomonas</taxon>
    </lineage>
</organism>
<evidence type="ECO:0000256" key="1">
    <source>
        <dbReference type="SAM" id="SignalP"/>
    </source>
</evidence>
<evidence type="ECO:0000313" key="4">
    <source>
        <dbReference type="Proteomes" id="UP000006906"/>
    </source>
</evidence>
<dbReference type="Gramene" id="PNW74325">
    <property type="protein sequence ID" value="PNW74325"/>
    <property type="gene ID" value="CHLRE_13g603950v5"/>
</dbReference>
<feature type="chain" id="PRO_5014434031" description="PPIase cyclophilin-type domain-containing protein" evidence="1">
    <location>
        <begin position="20"/>
        <end position="372"/>
    </location>
</feature>
<dbReference type="SUPFAM" id="SSF50891">
    <property type="entry name" value="Cyclophilin-like"/>
    <property type="match status" value="1"/>
</dbReference>
<dbReference type="EMBL" id="CM008974">
    <property type="protein sequence ID" value="PNW74325.1"/>
    <property type="molecule type" value="Genomic_DNA"/>
</dbReference>
<dbReference type="OMA" id="SEWKHEY"/>
<feature type="signal peptide" evidence="1">
    <location>
        <begin position="1"/>
        <end position="19"/>
    </location>
</feature>
<name>A0A2K3D1B1_CHLRE</name>
<dbReference type="Proteomes" id="UP000006906">
    <property type="component" value="Chromosome 13"/>
</dbReference>
<dbReference type="PANTHER" id="PTHR46873:SF1">
    <property type="entry name" value="EXPRESSED PROTEIN"/>
    <property type="match status" value="1"/>
</dbReference>
<dbReference type="FunCoup" id="A0A2K3D1B1">
    <property type="interactions" value="98"/>
</dbReference>
<feature type="domain" description="PPIase cyclophilin-type" evidence="2">
    <location>
        <begin position="222"/>
        <end position="357"/>
    </location>
</feature>
<evidence type="ECO:0000259" key="2">
    <source>
        <dbReference type="Pfam" id="PF00160"/>
    </source>
</evidence>